<dbReference type="GO" id="GO:0016747">
    <property type="term" value="F:acyltransferase activity, transferring groups other than amino-acyl groups"/>
    <property type="evidence" value="ECO:0007669"/>
    <property type="project" value="InterPro"/>
</dbReference>
<dbReference type="SUPFAM" id="SSF55729">
    <property type="entry name" value="Acyl-CoA N-acyltransferases (Nat)"/>
    <property type="match status" value="1"/>
</dbReference>
<gene>
    <name evidence="4" type="ORF">BJY14_007960</name>
</gene>
<keyword evidence="1" id="KW-0808">Transferase</keyword>
<dbReference type="Gene3D" id="3.40.630.30">
    <property type="match status" value="1"/>
</dbReference>
<keyword evidence="5" id="KW-1185">Reference proteome</keyword>
<dbReference type="PROSITE" id="PS51186">
    <property type="entry name" value="GNAT"/>
    <property type="match status" value="1"/>
</dbReference>
<evidence type="ECO:0000256" key="2">
    <source>
        <dbReference type="ARBA" id="ARBA00023315"/>
    </source>
</evidence>
<reference evidence="4 5" key="1">
    <citation type="submission" date="2020-07" db="EMBL/GenBank/DDBJ databases">
        <title>Sequencing the genomes of 1000 actinobacteria strains.</title>
        <authorList>
            <person name="Klenk H.-P."/>
        </authorList>
    </citation>
    <scope>NUCLEOTIDE SEQUENCE [LARGE SCALE GENOMIC DNA]</scope>
    <source>
        <strain evidence="4 5">DSM 40398</strain>
    </source>
</reference>
<feature type="domain" description="N-acetyltransferase" evidence="3">
    <location>
        <begin position="1"/>
        <end position="136"/>
    </location>
</feature>
<keyword evidence="2" id="KW-0012">Acyltransferase</keyword>
<dbReference type="AlphaFoldDB" id="A0A7Y9EQB7"/>
<evidence type="ECO:0000256" key="1">
    <source>
        <dbReference type="ARBA" id="ARBA00022679"/>
    </source>
</evidence>
<dbReference type="RefSeq" id="WP_218905795.1">
    <property type="nucleotide sequence ID" value="NZ_JACCBA010000001.1"/>
</dbReference>
<dbReference type="CDD" id="cd04301">
    <property type="entry name" value="NAT_SF"/>
    <property type="match status" value="1"/>
</dbReference>
<dbReference type="InterPro" id="IPR016181">
    <property type="entry name" value="Acyl_CoA_acyltransferase"/>
</dbReference>
<keyword evidence="4" id="KW-0689">Ribosomal protein</keyword>
<name>A0A7Y9EQB7_9ACTN</name>
<dbReference type="InterPro" id="IPR000182">
    <property type="entry name" value="GNAT_dom"/>
</dbReference>
<dbReference type="GO" id="GO:0005840">
    <property type="term" value="C:ribosome"/>
    <property type="evidence" value="ECO:0007669"/>
    <property type="project" value="UniProtKB-KW"/>
</dbReference>
<protein>
    <submittedName>
        <fullName evidence="4">Ribosomal protein S18 acetylase RimI-like enzyme</fullName>
    </submittedName>
</protein>
<dbReference type="EMBL" id="JACCBA010000001">
    <property type="protein sequence ID" value="NYD51977.1"/>
    <property type="molecule type" value="Genomic_DNA"/>
</dbReference>
<dbReference type="Pfam" id="PF00583">
    <property type="entry name" value="Acetyltransf_1"/>
    <property type="match status" value="1"/>
</dbReference>
<evidence type="ECO:0000313" key="4">
    <source>
        <dbReference type="EMBL" id="NYD51977.1"/>
    </source>
</evidence>
<comment type="caution">
    <text evidence="4">The sequence shown here is derived from an EMBL/GenBank/DDBJ whole genome shotgun (WGS) entry which is preliminary data.</text>
</comment>
<dbReference type="InterPro" id="IPR050832">
    <property type="entry name" value="Bact_Acetyltransf"/>
</dbReference>
<evidence type="ECO:0000313" key="5">
    <source>
        <dbReference type="Proteomes" id="UP000529783"/>
    </source>
</evidence>
<dbReference type="PANTHER" id="PTHR43877">
    <property type="entry name" value="AMINOALKYLPHOSPHONATE N-ACETYLTRANSFERASE-RELATED-RELATED"/>
    <property type="match status" value="1"/>
</dbReference>
<keyword evidence="4" id="KW-0687">Ribonucleoprotein</keyword>
<dbReference type="Proteomes" id="UP000529783">
    <property type="component" value="Unassembled WGS sequence"/>
</dbReference>
<evidence type="ECO:0000259" key="3">
    <source>
        <dbReference type="PROSITE" id="PS51186"/>
    </source>
</evidence>
<sequence>MLWRAAWLDGHTGHVPDELMKARGPEHFSVHAEKFVGSTIVATDDDELLGLVVLAEDTGEVVQLAVDRAARGFGVGGALLRCAEERLSGRHRKAHLAVVPGNTRARRFYEFHGWRDEGPTVYRAPSTAGPIEVPVHRYTQVLG</sequence>
<proteinExistence type="predicted"/>
<accession>A0A7Y9EQB7</accession>
<organism evidence="4 5">
    <name type="scientific">Actinomadura luteofluorescens</name>
    <dbReference type="NCBI Taxonomy" id="46163"/>
    <lineage>
        <taxon>Bacteria</taxon>
        <taxon>Bacillati</taxon>
        <taxon>Actinomycetota</taxon>
        <taxon>Actinomycetes</taxon>
        <taxon>Streptosporangiales</taxon>
        <taxon>Thermomonosporaceae</taxon>
        <taxon>Actinomadura</taxon>
    </lineage>
</organism>
<dbReference type="PANTHER" id="PTHR43877:SF2">
    <property type="entry name" value="AMINOALKYLPHOSPHONATE N-ACETYLTRANSFERASE-RELATED"/>
    <property type="match status" value="1"/>
</dbReference>